<sequence length="93" mass="9710">MNKFIQSLVLSLAFCLPAFAAQPVNVNTADAATLAANLKGVGQSKAEAIVAYREQNGAFKSADDLAKVKGIGDKTVEANREFILVEGGAAKNK</sequence>
<dbReference type="SMART" id="SM00278">
    <property type="entry name" value="HhH1"/>
    <property type="match status" value="2"/>
</dbReference>
<evidence type="ECO:0000259" key="3">
    <source>
        <dbReference type="SMART" id="SM00278"/>
    </source>
</evidence>
<keyword evidence="1" id="KW-0963">Cytoplasm</keyword>
<dbReference type="EMBL" id="SNZH01000004">
    <property type="protein sequence ID" value="TDR45803.1"/>
    <property type="molecule type" value="Genomic_DNA"/>
</dbReference>
<accession>A0A4R6Z2I9</accession>
<dbReference type="Gene3D" id="1.10.150.280">
    <property type="entry name" value="AF1531-like domain"/>
    <property type="match status" value="1"/>
</dbReference>
<dbReference type="AlphaFoldDB" id="A0A4R6Z2I9"/>
<comment type="caution">
    <text evidence="4">The sequence shown here is derived from an EMBL/GenBank/DDBJ whole genome shotgun (WGS) entry which is preliminary data.</text>
</comment>
<protein>
    <submittedName>
        <fullName evidence="4">Competence protein ComEA</fullName>
    </submittedName>
</protein>
<dbReference type="GO" id="GO:0015628">
    <property type="term" value="P:protein secretion by the type II secretion system"/>
    <property type="evidence" value="ECO:0007669"/>
    <property type="project" value="TreeGrafter"/>
</dbReference>
<organism evidence="4 5">
    <name type="scientific">Tahibacter aquaticus</name>
    <dbReference type="NCBI Taxonomy" id="520092"/>
    <lineage>
        <taxon>Bacteria</taxon>
        <taxon>Pseudomonadati</taxon>
        <taxon>Pseudomonadota</taxon>
        <taxon>Gammaproteobacteria</taxon>
        <taxon>Lysobacterales</taxon>
        <taxon>Rhodanobacteraceae</taxon>
        <taxon>Tahibacter</taxon>
    </lineage>
</organism>
<gene>
    <name evidence="4" type="ORF">DFR29_104233</name>
</gene>
<reference evidence="4 5" key="1">
    <citation type="submission" date="2019-03" db="EMBL/GenBank/DDBJ databases">
        <title>Genomic Encyclopedia of Type Strains, Phase IV (KMG-IV): sequencing the most valuable type-strain genomes for metagenomic binning, comparative biology and taxonomic classification.</title>
        <authorList>
            <person name="Goeker M."/>
        </authorList>
    </citation>
    <scope>NUCLEOTIDE SEQUENCE [LARGE SCALE GENOMIC DNA]</scope>
    <source>
        <strain evidence="4 5">DSM 21667</strain>
    </source>
</reference>
<dbReference type="SUPFAM" id="SSF47781">
    <property type="entry name" value="RuvA domain 2-like"/>
    <property type="match status" value="1"/>
</dbReference>
<dbReference type="PANTHER" id="PTHR21180">
    <property type="entry name" value="ENDONUCLEASE/EXONUCLEASE/PHOSPHATASE FAMILY DOMAIN-CONTAINING PROTEIN 1"/>
    <property type="match status" value="1"/>
</dbReference>
<keyword evidence="5" id="KW-1185">Reference proteome</keyword>
<evidence type="ECO:0000256" key="2">
    <source>
        <dbReference type="SAM" id="SignalP"/>
    </source>
</evidence>
<dbReference type="Pfam" id="PF12836">
    <property type="entry name" value="HHH_3"/>
    <property type="match status" value="1"/>
</dbReference>
<feature type="domain" description="Helix-hairpin-helix DNA-binding motif class 1" evidence="3">
    <location>
        <begin position="33"/>
        <end position="52"/>
    </location>
</feature>
<keyword evidence="2" id="KW-0732">Signal</keyword>
<evidence type="ECO:0000313" key="4">
    <source>
        <dbReference type="EMBL" id="TDR45803.1"/>
    </source>
</evidence>
<dbReference type="InterPro" id="IPR010994">
    <property type="entry name" value="RuvA_2-like"/>
</dbReference>
<evidence type="ECO:0000256" key="1">
    <source>
        <dbReference type="ARBA" id="ARBA00022490"/>
    </source>
</evidence>
<evidence type="ECO:0000313" key="5">
    <source>
        <dbReference type="Proteomes" id="UP000295293"/>
    </source>
</evidence>
<dbReference type="GO" id="GO:0015627">
    <property type="term" value="C:type II protein secretion system complex"/>
    <property type="evidence" value="ECO:0007669"/>
    <property type="project" value="TreeGrafter"/>
</dbReference>
<dbReference type="InterPro" id="IPR004509">
    <property type="entry name" value="Competence_ComEA_HhH"/>
</dbReference>
<feature type="signal peptide" evidence="2">
    <location>
        <begin position="1"/>
        <end position="20"/>
    </location>
</feature>
<proteinExistence type="predicted"/>
<feature type="chain" id="PRO_5020440436" evidence="2">
    <location>
        <begin position="21"/>
        <end position="93"/>
    </location>
</feature>
<dbReference type="RefSeq" id="WP_133818168.1">
    <property type="nucleotide sequence ID" value="NZ_SNZH01000004.1"/>
</dbReference>
<dbReference type="PANTHER" id="PTHR21180:SF32">
    <property type="entry name" value="ENDONUCLEASE_EXONUCLEASE_PHOSPHATASE FAMILY DOMAIN-CONTAINING PROTEIN 1"/>
    <property type="match status" value="1"/>
</dbReference>
<name>A0A4R6Z2I9_9GAMM</name>
<feature type="domain" description="Helix-hairpin-helix DNA-binding motif class 1" evidence="3">
    <location>
        <begin position="63"/>
        <end position="82"/>
    </location>
</feature>
<dbReference type="Proteomes" id="UP000295293">
    <property type="component" value="Unassembled WGS sequence"/>
</dbReference>
<dbReference type="GO" id="GO:0006281">
    <property type="term" value="P:DNA repair"/>
    <property type="evidence" value="ECO:0007669"/>
    <property type="project" value="InterPro"/>
</dbReference>
<dbReference type="NCBIfam" id="TIGR00426">
    <property type="entry name" value="competence protein ComEA helix-hairpin-helix repeat region"/>
    <property type="match status" value="1"/>
</dbReference>
<dbReference type="InterPro" id="IPR051675">
    <property type="entry name" value="Endo/Exo/Phosphatase_dom_1"/>
</dbReference>
<dbReference type="InterPro" id="IPR003583">
    <property type="entry name" value="Hlx-hairpin-Hlx_DNA-bd_motif"/>
</dbReference>
<dbReference type="GO" id="GO:0003677">
    <property type="term" value="F:DNA binding"/>
    <property type="evidence" value="ECO:0007669"/>
    <property type="project" value="InterPro"/>
</dbReference>
<dbReference type="OrthoDB" id="7510573at2"/>